<keyword evidence="6" id="KW-1185">Reference proteome</keyword>
<dbReference type="InterPro" id="IPR006590">
    <property type="entry name" value="RNA_pol_Rpb4/RPC9_core"/>
</dbReference>
<dbReference type="PANTHER" id="PTHR21297">
    <property type="entry name" value="DNA-DIRECTED RNA POLYMERASE II"/>
    <property type="match status" value="1"/>
</dbReference>
<evidence type="ECO:0000256" key="2">
    <source>
        <dbReference type="ARBA" id="ARBA00023242"/>
    </source>
</evidence>
<dbReference type="InterPro" id="IPR038324">
    <property type="entry name" value="Rpb4/RPC9_sf"/>
</dbReference>
<dbReference type="GO" id="GO:0005634">
    <property type="term" value="C:nucleus"/>
    <property type="evidence" value="ECO:0007669"/>
    <property type="project" value="UniProtKB-SubCell"/>
</dbReference>
<dbReference type="FunFam" id="1.20.1250.40:FF:000003">
    <property type="entry name" value="DNA-directed RNA polymerase II subunit rpb4"/>
    <property type="match status" value="1"/>
</dbReference>
<dbReference type="OrthoDB" id="2186918at2759"/>
<evidence type="ECO:0000313" key="5">
    <source>
        <dbReference type="EMBL" id="EMR63163.1"/>
    </source>
</evidence>
<sequence length="144" mass="16311">MSHHPPTSRPKPTPAGNEEASATLNLGEFENEGPLTLSEAALIINALTSKRRAEHKNQNDTDILNKTIEYLDAFSRFKKKENVQAVERLLEAHVQLHKFEQKQLGSLCCETAEEAKTLIPSIQDKISDEDLQELLDEMYKLMPR</sequence>
<dbReference type="HOGENOM" id="CLU_110332_0_0_1"/>
<protein>
    <submittedName>
        <fullName evidence="5">Putative rna polymerase rpb4 protein</fullName>
    </submittedName>
</protein>
<reference evidence="6" key="1">
    <citation type="journal article" date="2013" name="Genome Announc.">
        <title>Draft genome sequence of the grapevine dieback fungus Eutypa lata UCR-EL1.</title>
        <authorList>
            <person name="Blanco-Ulate B."/>
            <person name="Rolshausen P.E."/>
            <person name="Cantu D."/>
        </authorList>
    </citation>
    <scope>NUCLEOTIDE SEQUENCE [LARGE SCALE GENOMIC DNA]</scope>
    <source>
        <strain evidence="6">UCR-EL1</strain>
    </source>
</reference>
<feature type="domain" description="RNA polymerase Rpb4/RPC9 core" evidence="4">
    <location>
        <begin position="27"/>
        <end position="144"/>
    </location>
</feature>
<dbReference type="GO" id="GO:0006352">
    <property type="term" value="P:DNA-templated transcription initiation"/>
    <property type="evidence" value="ECO:0007669"/>
    <property type="project" value="InterPro"/>
</dbReference>
<gene>
    <name evidence="5" type="ORF">UCREL1_9891</name>
</gene>
<dbReference type="InterPro" id="IPR045222">
    <property type="entry name" value="Rpb4-like"/>
</dbReference>
<dbReference type="InterPro" id="IPR005574">
    <property type="entry name" value="Rpb4/RPC9"/>
</dbReference>
<dbReference type="SMART" id="SM00657">
    <property type="entry name" value="RPOL4c"/>
    <property type="match status" value="1"/>
</dbReference>
<accession>M7SG06</accession>
<dbReference type="GO" id="GO:0030880">
    <property type="term" value="C:RNA polymerase complex"/>
    <property type="evidence" value="ECO:0007669"/>
    <property type="project" value="InterPro"/>
</dbReference>
<dbReference type="eggNOG" id="KOG2351">
    <property type="taxonomic scope" value="Eukaryota"/>
</dbReference>
<dbReference type="InterPro" id="IPR010997">
    <property type="entry name" value="HRDC-like_sf"/>
</dbReference>
<evidence type="ECO:0000256" key="3">
    <source>
        <dbReference type="ARBA" id="ARBA00025724"/>
    </source>
</evidence>
<dbReference type="Pfam" id="PF03874">
    <property type="entry name" value="RNA_pol_Rpb4"/>
    <property type="match status" value="1"/>
</dbReference>
<dbReference type="EMBL" id="KB707260">
    <property type="protein sequence ID" value="EMR63163.1"/>
    <property type="molecule type" value="Genomic_DNA"/>
</dbReference>
<evidence type="ECO:0000313" key="6">
    <source>
        <dbReference type="Proteomes" id="UP000012174"/>
    </source>
</evidence>
<dbReference type="Gene3D" id="1.20.1250.40">
    <property type="match status" value="1"/>
</dbReference>
<dbReference type="AlphaFoldDB" id="M7SG06"/>
<evidence type="ECO:0000259" key="4">
    <source>
        <dbReference type="SMART" id="SM00657"/>
    </source>
</evidence>
<name>M7SG06_EUTLA</name>
<evidence type="ECO:0000256" key="1">
    <source>
        <dbReference type="ARBA" id="ARBA00004123"/>
    </source>
</evidence>
<dbReference type="GO" id="GO:0000166">
    <property type="term" value="F:nucleotide binding"/>
    <property type="evidence" value="ECO:0007669"/>
    <property type="project" value="InterPro"/>
</dbReference>
<dbReference type="SUPFAM" id="SSF47819">
    <property type="entry name" value="HRDC-like"/>
    <property type="match status" value="1"/>
</dbReference>
<dbReference type="Proteomes" id="UP000012174">
    <property type="component" value="Unassembled WGS sequence"/>
</dbReference>
<keyword evidence="2" id="KW-0539">Nucleus</keyword>
<comment type="subcellular location">
    <subcellularLocation>
        <location evidence="1">Nucleus</location>
    </subcellularLocation>
</comment>
<proteinExistence type="inferred from homology"/>
<organism evidence="5 6">
    <name type="scientific">Eutypa lata (strain UCR-EL1)</name>
    <name type="common">Grapevine dieback disease fungus</name>
    <name type="synonym">Eutypa armeniacae</name>
    <dbReference type="NCBI Taxonomy" id="1287681"/>
    <lineage>
        <taxon>Eukaryota</taxon>
        <taxon>Fungi</taxon>
        <taxon>Dikarya</taxon>
        <taxon>Ascomycota</taxon>
        <taxon>Pezizomycotina</taxon>
        <taxon>Sordariomycetes</taxon>
        <taxon>Xylariomycetidae</taxon>
        <taxon>Xylariales</taxon>
        <taxon>Diatrypaceae</taxon>
        <taxon>Eutypa</taxon>
    </lineage>
</organism>
<comment type="similarity">
    <text evidence="3">Belongs to the eukaryotic RPB4 RNA polymerase subunit family.</text>
</comment>
<dbReference type="STRING" id="1287681.M7SG06"/>
<dbReference type="KEGG" id="ela:UCREL1_9891"/>
<dbReference type="OMA" id="HRKTQNE"/>